<comment type="caution">
    <text evidence="2">The sequence shown here is derived from an EMBL/GenBank/DDBJ whole genome shotgun (WGS) entry which is preliminary data.</text>
</comment>
<dbReference type="PATRIC" id="fig|1396.432.peg.4940"/>
<dbReference type="RefSeq" id="WP_017560773.1">
    <property type="nucleotide sequence ID" value="NZ_JAJUXD010000002.1"/>
</dbReference>
<feature type="transmembrane region" description="Helical" evidence="1">
    <location>
        <begin position="7"/>
        <end position="27"/>
    </location>
</feature>
<dbReference type="Proteomes" id="UP000075591">
    <property type="component" value="Unassembled WGS sequence"/>
</dbReference>
<accession>A0A150B0A9</accession>
<keyword evidence="1" id="KW-0812">Transmembrane</keyword>
<evidence type="ECO:0000256" key="1">
    <source>
        <dbReference type="SAM" id="Phobius"/>
    </source>
</evidence>
<keyword evidence="1" id="KW-1133">Transmembrane helix</keyword>
<dbReference type="AlphaFoldDB" id="A0A150B0A9"/>
<evidence type="ECO:0000313" key="2">
    <source>
        <dbReference type="EMBL" id="KXX92096.1"/>
    </source>
</evidence>
<sequence length="138" mass="15975">MNNKLWLTILFSIGVWFFASAFFIIFGSSVLLEYTSNRFFLQLTFLELATAIALYFVMWLYKRLDTTKYAVIKLGICGTAIGLTLDSYILYNSSNIFSQLSSQQIMSFTIWMVIAYALYLIIPCIIQYKKIERCSKDS</sequence>
<dbReference type="EMBL" id="LOMT01000112">
    <property type="protein sequence ID" value="KXX92096.1"/>
    <property type="molecule type" value="Genomic_DNA"/>
</dbReference>
<evidence type="ECO:0008006" key="4">
    <source>
        <dbReference type="Google" id="ProtNLM"/>
    </source>
</evidence>
<reference evidence="2 3" key="1">
    <citation type="submission" date="2015-12" db="EMBL/GenBank/DDBJ databases">
        <title>Bacillus cereus Group isolate.</title>
        <authorList>
            <person name="Kovac J."/>
        </authorList>
    </citation>
    <scope>NUCLEOTIDE SEQUENCE [LARGE SCALE GENOMIC DNA]</scope>
    <source>
        <strain evidence="2 3">FSL W8-0275</strain>
    </source>
</reference>
<name>A0A150B0A9_BACCE</name>
<feature type="transmembrane region" description="Helical" evidence="1">
    <location>
        <begin position="39"/>
        <end position="58"/>
    </location>
</feature>
<organism evidence="2 3">
    <name type="scientific">Bacillus cereus</name>
    <dbReference type="NCBI Taxonomy" id="1396"/>
    <lineage>
        <taxon>Bacteria</taxon>
        <taxon>Bacillati</taxon>
        <taxon>Bacillota</taxon>
        <taxon>Bacilli</taxon>
        <taxon>Bacillales</taxon>
        <taxon>Bacillaceae</taxon>
        <taxon>Bacillus</taxon>
        <taxon>Bacillus cereus group</taxon>
    </lineage>
</organism>
<keyword evidence="1" id="KW-0472">Membrane</keyword>
<feature type="transmembrane region" description="Helical" evidence="1">
    <location>
        <begin position="70"/>
        <end position="91"/>
    </location>
</feature>
<gene>
    <name evidence="2" type="ORF">AT274_22245</name>
</gene>
<evidence type="ECO:0000313" key="3">
    <source>
        <dbReference type="Proteomes" id="UP000075591"/>
    </source>
</evidence>
<protein>
    <recommendedName>
        <fullName evidence="4">DUF5367 domain-containing protein</fullName>
    </recommendedName>
</protein>
<feature type="transmembrane region" description="Helical" evidence="1">
    <location>
        <begin position="103"/>
        <end position="126"/>
    </location>
</feature>
<proteinExistence type="predicted"/>